<proteinExistence type="predicted"/>
<evidence type="ECO:0008006" key="4">
    <source>
        <dbReference type="Google" id="ProtNLM"/>
    </source>
</evidence>
<feature type="compositionally biased region" description="Low complexity" evidence="1">
    <location>
        <begin position="103"/>
        <end position="118"/>
    </location>
</feature>
<dbReference type="PANTHER" id="PTHR22605:SF16">
    <property type="entry name" value="E3 UBIQUITIN-PROTEIN LIGASE RNF213"/>
    <property type="match status" value="1"/>
</dbReference>
<organism evidence="2 3">
    <name type="scientific">Phyllostomus discolor</name>
    <name type="common">pale spear-nosed bat</name>
    <dbReference type="NCBI Taxonomy" id="89673"/>
    <lineage>
        <taxon>Eukaryota</taxon>
        <taxon>Metazoa</taxon>
        <taxon>Chordata</taxon>
        <taxon>Craniata</taxon>
        <taxon>Vertebrata</taxon>
        <taxon>Euteleostomi</taxon>
        <taxon>Mammalia</taxon>
        <taxon>Eutheria</taxon>
        <taxon>Laurasiatheria</taxon>
        <taxon>Chiroptera</taxon>
        <taxon>Yangochiroptera</taxon>
        <taxon>Phyllostomidae</taxon>
        <taxon>Phyllostominae</taxon>
        <taxon>Phyllostomus</taxon>
    </lineage>
</organism>
<accession>A0A834DQA2</accession>
<name>A0A834DQA2_9CHIR</name>
<feature type="compositionally biased region" description="Basic residues" evidence="1">
    <location>
        <begin position="82"/>
        <end position="98"/>
    </location>
</feature>
<dbReference type="GO" id="GO:0005730">
    <property type="term" value="C:nucleolus"/>
    <property type="evidence" value="ECO:0007669"/>
    <property type="project" value="TreeGrafter"/>
</dbReference>
<evidence type="ECO:0000256" key="1">
    <source>
        <dbReference type="SAM" id="MobiDB-lite"/>
    </source>
</evidence>
<dbReference type="GO" id="GO:2000051">
    <property type="term" value="P:negative regulation of non-canonical Wnt signaling pathway"/>
    <property type="evidence" value="ECO:0007669"/>
    <property type="project" value="TreeGrafter"/>
</dbReference>
<evidence type="ECO:0000313" key="2">
    <source>
        <dbReference type="EMBL" id="KAF6091975.1"/>
    </source>
</evidence>
<dbReference type="AlphaFoldDB" id="A0A834DQA2"/>
<dbReference type="GO" id="GO:0006511">
    <property type="term" value="P:ubiquitin-dependent protein catabolic process"/>
    <property type="evidence" value="ECO:0007669"/>
    <property type="project" value="TreeGrafter"/>
</dbReference>
<comment type="caution">
    <text evidence="2">The sequence shown here is derived from an EMBL/GenBank/DDBJ whole genome shotgun (WGS) entry which is preliminary data.</text>
</comment>
<protein>
    <recommendedName>
        <fullName evidence="4">E3 ubiquitin-protein ligase RNF213</fullName>
    </recommendedName>
</protein>
<sequence length="1032" mass="112446">MACPSCGHVPGEDAAKFCSQCGQRLPGAVPAPATETSVTSVPEGEMELGQELKEEGGPFPSLGSGDGQESLAESGSWTTQKSKSKSKSRRERRKRKNQRASASVEPESSSLCPSLPCSLDPPAPPASQDAALPPRPGQPCGPPGKGSGAGATPGGRGGSLPGRAAGVAEADTGGESPGSAAPQGPTGGGALPEGKGREGAGPTPAPAASEGGPGKEAAARELPPPPPETDGAHPEPGREPPATTGQRAAAPASGATAATAKTGDPGKGAKEEVQNETPKSKQPPASVPAPREHQQETEAKGETAVAKEKAKPQAPKKAAQAPGQDVAASKEKARKDQKADSQAVPESPLRPGEGVSVFFRAIISKHFGFEPSHHQVFVRGGEELGEPRWQRNVCEMHCIRDLEAHGYLVEGRAVISKQHLDKPIPYKYVVNRGKDGVEYEFIYEKQKEKNTHVNRCLHVRSKLLGAEGWHQYDDIVCKRSLGKIQKVVDFLTDQTRKDIVRGKKIATAVMLDSLFGALRPWGAAGLDRFFVQFRQFYSVVRAPVVHEAGERPWSSLQYEEKQVKEDLWEHLKTRVAPFLQRAGDPLPADFPVQSKLRLGLVVLRLAQEFQLPAFPHDLPLLCDLLCCSACSPSDFHADLSHILETPQRWREALAVLCLESVTHGVGHWVGVLPVLHRCMERPTRRGDSRIQHEETWAALEGVPFKEFREKKADGKKLLQLMRERKSLLDLDESLFRSWFSVLPLSSLVPFLQEFTDHRSRFLAHILDCLQGTVHRLQELREVSKRNVEDVKDTLKMLLQLLDKFRDSVPEKTSLQPYLTACLELHKAVCKLTKEHVFHELPALSAEAVLVVTALKPLADAAAGRGSEIGQSSVRTVVQTTLNTTRSWLRGIFSKSMFQSSQASLFTTVTFTYEQEVQVWRRLVEIDFPAEHGWKESLLRDMEGRLKQENPRFQISAFCSTDWKGMDAEDSVAKCFESCVIEAVSLACQVSTLTRQGLVRGCGCLPASARRTSERPPVLRSCSAPKMGRDVPS</sequence>
<dbReference type="GO" id="GO:0016020">
    <property type="term" value="C:membrane"/>
    <property type="evidence" value="ECO:0007669"/>
    <property type="project" value="TreeGrafter"/>
</dbReference>
<dbReference type="GO" id="GO:0002040">
    <property type="term" value="P:sprouting angiogenesis"/>
    <property type="evidence" value="ECO:0007669"/>
    <property type="project" value="TreeGrafter"/>
</dbReference>
<reference evidence="2 3" key="1">
    <citation type="journal article" date="2020" name="Nature">
        <title>Six reference-quality genomes reveal evolution of bat adaptations.</title>
        <authorList>
            <person name="Jebb D."/>
            <person name="Huang Z."/>
            <person name="Pippel M."/>
            <person name="Hughes G.M."/>
            <person name="Lavrichenko K."/>
            <person name="Devanna P."/>
            <person name="Winkler S."/>
            <person name="Jermiin L.S."/>
            <person name="Skirmuntt E.C."/>
            <person name="Katzourakis A."/>
            <person name="Burkitt-Gray L."/>
            <person name="Ray D.A."/>
            <person name="Sullivan K.A.M."/>
            <person name="Roscito J.G."/>
            <person name="Kirilenko B.M."/>
            <person name="Davalos L.M."/>
            <person name="Corthals A.P."/>
            <person name="Power M.L."/>
            <person name="Jones G."/>
            <person name="Ransome R.D."/>
            <person name="Dechmann D.K.N."/>
            <person name="Locatelli A.G."/>
            <person name="Puechmaille S.J."/>
            <person name="Fedrigo O."/>
            <person name="Jarvis E.D."/>
            <person name="Hiller M."/>
            <person name="Vernes S.C."/>
            <person name="Myers E.W."/>
            <person name="Teeling E.C."/>
        </authorList>
    </citation>
    <scope>NUCLEOTIDE SEQUENCE [LARGE SCALE GENOMIC DNA]</scope>
    <source>
        <strain evidence="2">Bat1K_MPI-CBG_1</strain>
    </source>
</reference>
<evidence type="ECO:0000313" key="3">
    <source>
        <dbReference type="Proteomes" id="UP000664940"/>
    </source>
</evidence>
<gene>
    <name evidence="2" type="ORF">HJG60_000149</name>
</gene>
<feature type="compositionally biased region" description="Basic and acidic residues" evidence="1">
    <location>
        <begin position="328"/>
        <end position="339"/>
    </location>
</feature>
<dbReference type="GO" id="GO:0016887">
    <property type="term" value="F:ATP hydrolysis activity"/>
    <property type="evidence" value="ECO:0007669"/>
    <property type="project" value="InterPro"/>
</dbReference>
<feature type="compositionally biased region" description="Polar residues" evidence="1">
    <location>
        <begin position="71"/>
        <end position="80"/>
    </location>
</feature>
<dbReference type="PANTHER" id="PTHR22605">
    <property type="entry name" value="RZ-TYPE DOMAIN-CONTAINING PROTEIN"/>
    <property type="match status" value="1"/>
</dbReference>
<dbReference type="GO" id="GO:0004842">
    <property type="term" value="F:ubiquitin-protein transferase activity"/>
    <property type="evidence" value="ECO:0007669"/>
    <property type="project" value="InterPro"/>
</dbReference>
<feature type="region of interest" description="Disordered" evidence="1">
    <location>
        <begin position="25"/>
        <end position="350"/>
    </location>
</feature>
<dbReference type="InterPro" id="IPR031248">
    <property type="entry name" value="RNF213"/>
</dbReference>
<dbReference type="Proteomes" id="UP000664940">
    <property type="component" value="Unassembled WGS sequence"/>
</dbReference>
<feature type="compositionally biased region" description="Gly residues" evidence="1">
    <location>
        <begin position="143"/>
        <end position="160"/>
    </location>
</feature>
<dbReference type="EMBL" id="JABVXQ010000008">
    <property type="protein sequence ID" value="KAF6091975.1"/>
    <property type="molecule type" value="Genomic_DNA"/>
</dbReference>
<feature type="compositionally biased region" description="Low complexity" evidence="1">
    <location>
        <begin position="312"/>
        <end position="324"/>
    </location>
</feature>
<feature type="compositionally biased region" description="Low complexity" evidence="1">
    <location>
        <begin position="248"/>
        <end position="263"/>
    </location>
</feature>
<feature type="compositionally biased region" description="Pro residues" evidence="1">
    <location>
        <begin position="133"/>
        <end position="142"/>
    </location>
</feature>
<dbReference type="GO" id="GO:0005829">
    <property type="term" value="C:cytosol"/>
    <property type="evidence" value="ECO:0007669"/>
    <property type="project" value="TreeGrafter"/>
</dbReference>
<feature type="compositionally biased region" description="Basic and acidic residues" evidence="1">
    <location>
        <begin position="290"/>
        <end position="311"/>
    </location>
</feature>